<protein>
    <submittedName>
        <fullName evidence="1">Uncharacterized protein</fullName>
    </submittedName>
</protein>
<sequence length="84" mass="9369">MMRFLSFVLVCVWLTVLAWGTPPVGAQATIAPALDDSGELPPPPGIAPLRPVLDYLRFYESQPARVLPYLTERFRGGMSPRLWV</sequence>
<dbReference type="EMBL" id="VGLS01000368">
    <property type="protein sequence ID" value="MBM3224625.1"/>
    <property type="molecule type" value="Genomic_DNA"/>
</dbReference>
<evidence type="ECO:0000313" key="1">
    <source>
        <dbReference type="EMBL" id="MBM3224625.1"/>
    </source>
</evidence>
<reference evidence="1" key="1">
    <citation type="submission" date="2019-03" db="EMBL/GenBank/DDBJ databases">
        <title>Lake Tanganyika Metagenome-Assembled Genomes (MAGs).</title>
        <authorList>
            <person name="Tran P."/>
        </authorList>
    </citation>
    <scope>NUCLEOTIDE SEQUENCE</scope>
    <source>
        <strain evidence="1">K_DeepCast_65m_m2_066</strain>
    </source>
</reference>
<accession>A0A938B4F5</accession>
<gene>
    <name evidence="1" type="ORF">FJZ47_12590</name>
</gene>
<name>A0A938B4F5_UNCTE</name>
<proteinExistence type="predicted"/>
<evidence type="ECO:0000313" key="2">
    <source>
        <dbReference type="Proteomes" id="UP000712673"/>
    </source>
</evidence>
<organism evidence="1 2">
    <name type="scientific">Tectimicrobiota bacterium</name>
    <dbReference type="NCBI Taxonomy" id="2528274"/>
    <lineage>
        <taxon>Bacteria</taxon>
        <taxon>Pseudomonadati</taxon>
        <taxon>Nitrospinota/Tectimicrobiota group</taxon>
        <taxon>Candidatus Tectimicrobiota</taxon>
    </lineage>
</organism>
<comment type="caution">
    <text evidence="1">The sequence shown here is derived from an EMBL/GenBank/DDBJ whole genome shotgun (WGS) entry which is preliminary data.</text>
</comment>
<dbReference type="Proteomes" id="UP000712673">
    <property type="component" value="Unassembled WGS sequence"/>
</dbReference>
<feature type="non-terminal residue" evidence="1">
    <location>
        <position position="84"/>
    </location>
</feature>
<dbReference type="AlphaFoldDB" id="A0A938B4F5"/>